<dbReference type="InterPro" id="IPR015947">
    <property type="entry name" value="PUA-like_sf"/>
</dbReference>
<dbReference type="Pfam" id="PF04266">
    <property type="entry name" value="ASCH"/>
    <property type="match status" value="1"/>
</dbReference>
<dbReference type="AlphaFoldDB" id="A0AAV2DB73"/>
<dbReference type="PANTHER" id="PTHR34204:SF3">
    <property type="entry name" value="ASCH DOMAIN-CONTAINING PROTEIN"/>
    <property type="match status" value="1"/>
</dbReference>
<dbReference type="CDD" id="cd06555">
    <property type="entry name" value="ASCH_PF0470_like"/>
    <property type="match status" value="1"/>
</dbReference>
<dbReference type="SUPFAM" id="SSF88697">
    <property type="entry name" value="PUA domain-like"/>
    <property type="match status" value="1"/>
</dbReference>
<dbReference type="InterPro" id="IPR007374">
    <property type="entry name" value="ASCH_domain"/>
</dbReference>
<evidence type="ECO:0000259" key="1">
    <source>
        <dbReference type="SMART" id="SM01022"/>
    </source>
</evidence>
<gene>
    <name evidence="2" type="ORF">LTRI10_LOCUS12482</name>
</gene>
<dbReference type="Gene3D" id="2.30.130.30">
    <property type="entry name" value="Hypothetical protein"/>
    <property type="match status" value="1"/>
</dbReference>
<protein>
    <recommendedName>
        <fullName evidence="1">ASCH domain-containing protein</fullName>
    </recommendedName>
</protein>
<dbReference type="Proteomes" id="UP001497516">
    <property type="component" value="Chromosome 2"/>
</dbReference>
<name>A0AAV2DB73_9ROSI</name>
<sequence>MAQPSSPGKLSVDLKDSIDELLKFTIQSHINGNSGLDLGLSIDFCSALLDDDDGTSPAVSGTATSRGNRPPQPLYKLLASALYGDIISEDFSGVSRGEDSKQNGEWSAQIVAAATELANIFSSIEYDLHVQEPFFTQLRDGLKTVEGRCARGFYNQIQPGALILFNKCLVVRVQGVQRYTSFSEMLEAEGLDKVLPGLESIDEGAKVYRRFYTEDEERSNGVIGVRISRTVIQPCNYLAEIISCLCSSGKLETLVSCLEPLQS</sequence>
<proteinExistence type="predicted"/>
<accession>A0AAV2DB73</accession>
<reference evidence="2 3" key="1">
    <citation type="submission" date="2024-04" db="EMBL/GenBank/DDBJ databases">
        <authorList>
            <person name="Fracassetti M."/>
        </authorList>
    </citation>
    <scope>NUCLEOTIDE SEQUENCE [LARGE SCALE GENOMIC DNA]</scope>
</reference>
<dbReference type="SMART" id="SM01022">
    <property type="entry name" value="ASCH"/>
    <property type="match status" value="1"/>
</dbReference>
<dbReference type="EMBL" id="OZ034815">
    <property type="protein sequence ID" value="CAL1370351.1"/>
    <property type="molecule type" value="Genomic_DNA"/>
</dbReference>
<evidence type="ECO:0000313" key="3">
    <source>
        <dbReference type="Proteomes" id="UP001497516"/>
    </source>
</evidence>
<dbReference type="PANTHER" id="PTHR34204">
    <property type="entry name" value="RNA-BINDING ASCH DOMAIN PROTEIN"/>
    <property type="match status" value="1"/>
</dbReference>
<organism evidence="2 3">
    <name type="scientific">Linum trigynum</name>
    <dbReference type="NCBI Taxonomy" id="586398"/>
    <lineage>
        <taxon>Eukaryota</taxon>
        <taxon>Viridiplantae</taxon>
        <taxon>Streptophyta</taxon>
        <taxon>Embryophyta</taxon>
        <taxon>Tracheophyta</taxon>
        <taxon>Spermatophyta</taxon>
        <taxon>Magnoliopsida</taxon>
        <taxon>eudicotyledons</taxon>
        <taxon>Gunneridae</taxon>
        <taxon>Pentapetalae</taxon>
        <taxon>rosids</taxon>
        <taxon>fabids</taxon>
        <taxon>Malpighiales</taxon>
        <taxon>Linaceae</taxon>
        <taxon>Linum</taxon>
    </lineage>
</organism>
<feature type="domain" description="ASCH" evidence="1">
    <location>
        <begin position="128"/>
        <end position="231"/>
    </location>
</feature>
<evidence type="ECO:0000313" key="2">
    <source>
        <dbReference type="EMBL" id="CAL1370351.1"/>
    </source>
</evidence>
<keyword evidence="3" id="KW-1185">Reference proteome</keyword>